<gene>
    <name evidence="2" type="ORF">CPLU01_05816</name>
</gene>
<accession>A0A8H6KKJ0</accession>
<evidence type="ECO:0000313" key="3">
    <source>
        <dbReference type="Proteomes" id="UP000654918"/>
    </source>
</evidence>
<name>A0A8H6KKJ0_9PEZI</name>
<feature type="compositionally biased region" description="Polar residues" evidence="1">
    <location>
        <begin position="175"/>
        <end position="189"/>
    </location>
</feature>
<dbReference type="Proteomes" id="UP000654918">
    <property type="component" value="Unassembled WGS sequence"/>
</dbReference>
<evidence type="ECO:0000256" key="1">
    <source>
        <dbReference type="SAM" id="MobiDB-lite"/>
    </source>
</evidence>
<keyword evidence="3" id="KW-1185">Reference proteome</keyword>
<evidence type="ECO:0000313" key="2">
    <source>
        <dbReference type="EMBL" id="KAF6833020.1"/>
    </source>
</evidence>
<protein>
    <submittedName>
        <fullName evidence="2">Uncharacterized protein</fullName>
    </submittedName>
</protein>
<comment type="caution">
    <text evidence="2">The sequence shown here is derived from an EMBL/GenBank/DDBJ whole genome shotgun (WGS) entry which is preliminary data.</text>
</comment>
<dbReference type="AlphaFoldDB" id="A0A8H6KKJ0"/>
<dbReference type="EMBL" id="WIGO01000063">
    <property type="protein sequence ID" value="KAF6833020.1"/>
    <property type="molecule type" value="Genomic_DNA"/>
</dbReference>
<sequence>MPPAPSPGTTTTAGRCRPAAARPHLFTRPHYYTTDMYEGVQALGLRSNCKWRLVFLTTHYTLYSSSQAISRVEQVSSEPEPVLPLACFSCLNFGSAQWSASAPSLSEAATRASVARQLAASPYYAHCMTIPPGRVPNCAALPTITCIALGDRALEAVPVCHRRRDPSDSTRSSPAFQGSSLPSTVNTPAVISAGPSQGPPWPSTPLLRWPTSTGSLASWAPLLFSRSCIRQWLSSEASWQKTATPFTPTAVQGTPR</sequence>
<reference evidence="2" key="1">
    <citation type="journal article" date="2020" name="Phytopathology">
        <title>Genome Sequence Resources of Colletotrichum truncatum, C. plurivorum, C. musicola, and C. sojae: Four Species Pathogenic to Soybean (Glycine max).</title>
        <authorList>
            <person name="Rogerio F."/>
            <person name="Boufleur T.R."/>
            <person name="Ciampi-Guillardi M."/>
            <person name="Sukno S.A."/>
            <person name="Thon M.R."/>
            <person name="Massola Junior N.S."/>
            <person name="Baroncelli R."/>
        </authorList>
    </citation>
    <scope>NUCLEOTIDE SEQUENCE</scope>
    <source>
        <strain evidence="2">LFN00145</strain>
    </source>
</reference>
<proteinExistence type="predicted"/>
<feature type="region of interest" description="Disordered" evidence="1">
    <location>
        <begin position="163"/>
        <end position="204"/>
    </location>
</feature>
<organism evidence="2 3">
    <name type="scientific">Colletotrichum plurivorum</name>
    <dbReference type="NCBI Taxonomy" id="2175906"/>
    <lineage>
        <taxon>Eukaryota</taxon>
        <taxon>Fungi</taxon>
        <taxon>Dikarya</taxon>
        <taxon>Ascomycota</taxon>
        <taxon>Pezizomycotina</taxon>
        <taxon>Sordariomycetes</taxon>
        <taxon>Hypocreomycetidae</taxon>
        <taxon>Glomerellales</taxon>
        <taxon>Glomerellaceae</taxon>
        <taxon>Colletotrichum</taxon>
        <taxon>Colletotrichum orchidearum species complex</taxon>
    </lineage>
</organism>